<reference evidence="2" key="1">
    <citation type="submission" date="2016-05" db="EMBL/GenBank/DDBJ databases">
        <authorList>
            <person name="Li Y."/>
        </authorList>
    </citation>
    <scope>NUCLEOTIDE SEQUENCE [LARGE SCALE GENOMIC DNA]</scope>
    <source>
        <strain evidence="2">YIC4027</strain>
    </source>
</reference>
<sequence>METAVQRRTLALKGHELPAVIICPATATSPILGRKVPSFAIQLTILCLHNQQASLYLLA</sequence>
<gene>
    <name evidence="1" type="ORF">A8M32_00475</name>
</gene>
<organism evidence="1 2">
    <name type="scientific">Sinorhizobium alkalisoli</name>
    <dbReference type="NCBI Taxonomy" id="1752398"/>
    <lineage>
        <taxon>Bacteria</taxon>
        <taxon>Pseudomonadati</taxon>
        <taxon>Pseudomonadota</taxon>
        <taxon>Alphaproteobacteria</taxon>
        <taxon>Hyphomicrobiales</taxon>
        <taxon>Rhizobiaceae</taxon>
        <taxon>Sinorhizobium/Ensifer group</taxon>
        <taxon>Sinorhizobium</taxon>
    </lineage>
</organism>
<dbReference type="STRING" id="1752398.A8M32_00475"/>
<dbReference type="Proteomes" id="UP000094342">
    <property type="component" value="Unassembled WGS sequence"/>
</dbReference>
<name>A0A1E3VJ38_9HYPH</name>
<dbReference type="AlphaFoldDB" id="A0A1E3VJ38"/>
<dbReference type="EMBL" id="LYBW01000024">
    <property type="protein sequence ID" value="ODR93301.1"/>
    <property type="molecule type" value="Genomic_DNA"/>
</dbReference>
<accession>A0A1E3VJ38</accession>
<evidence type="ECO:0000313" key="1">
    <source>
        <dbReference type="EMBL" id="ODR93301.1"/>
    </source>
</evidence>
<evidence type="ECO:0000313" key="2">
    <source>
        <dbReference type="Proteomes" id="UP000094342"/>
    </source>
</evidence>
<comment type="caution">
    <text evidence="1">The sequence shown here is derived from an EMBL/GenBank/DDBJ whole genome shotgun (WGS) entry which is preliminary data.</text>
</comment>
<keyword evidence="2" id="KW-1185">Reference proteome</keyword>
<proteinExistence type="predicted"/>
<protein>
    <submittedName>
        <fullName evidence="1">Uncharacterized protein</fullName>
    </submittedName>
</protein>